<evidence type="ECO:0000313" key="1">
    <source>
        <dbReference type="EMBL" id="GMR38082.1"/>
    </source>
</evidence>
<accession>A0AAN4ZHH2</accession>
<organism evidence="1 2">
    <name type="scientific">Pristionchus mayeri</name>
    <dbReference type="NCBI Taxonomy" id="1317129"/>
    <lineage>
        <taxon>Eukaryota</taxon>
        <taxon>Metazoa</taxon>
        <taxon>Ecdysozoa</taxon>
        <taxon>Nematoda</taxon>
        <taxon>Chromadorea</taxon>
        <taxon>Rhabditida</taxon>
        <taxon>Rhabditina</taxon>
        <taxon>Diplogasteromorpha</taxon>
        <taxon>Diplogasteroidea</taxon>
        <taxon>Neodiplogasteridae</taxon>
        <taxon>Pristionchus</taxon>
    </lineage>
</organism>
<dbReference type="AlphaFoldDB" id="A0AAN4ZHH2"/>
<proteinExistence type="predicted"/>
<protein>
    <submittedName>
        <fullName evidence="1">Uncharacterized protein</fullName>
    </submittedName>
</protein>
<comment type="caution">
    <text evidence="1">The sequence shown here is derived from an EMBL/GenBank/DDBJ whole genome shotgun (WGS) entry which is preliminary data.</text>
</comment>
<keyword evidence="2" id="KW-1185">Reference proteome</keyword>
<feature type="non-terminal residue" evidence="1">
    <location>
        <position position="1"/>
    </location>
</feature>
<sequence length="107" mass="12005">RGKIIFERTEKQETATIERLTNNTIVIGTIFPGYNFGFVDDGTPLIHNMVRPTLEVYNTETMAVESLATNLPEELKYFRVVGVHNGQITVQAGFTTFTAQLPERLTA</sequence>
<dbReference type="Proteomes" id="UP001328107">
    <property type="component" value="Unassembled WGS sequence"/>
</dbReference>
<gene>
    <name evidence="1" type="ORF">PMAYCL1PPCAC_08277</name>
</gene>
<reference evidence="2" key="1">
    <citation type="submission" date="2022-10" db="EMBL/GenBank/DDBJ databases">
        <title>Genome assembly of Pristionchus species.</title>
        <authorList>
            <person name="Yoshida K."/>
            <person name="Sommer R.J."/>
        </authorList>
    </citation>
    <scope>NUCLEOTIDE SEQUENCE [LARGE SCALE GENOMIC DNA]</scope>
    <source>
        <strain evidence="2">RS5460</strain>
    </source>
</reference>
<name>A0AAN4ZHH2_9BILA</name>
<evidence type="ECO:0000313" key="2">
    <source>
        <dbReference type="Proteomes" id="UP001328107"/>
    </source>
</evidence>
<dbReference type="EMBL" id="BTRK01000002">
    <property type="protein sequence ID" value="GMR38082.1"/>
    <property type="molecule type" value="Genomic_DNA"/>
</dbReference>